<proteinExistence type="predicted"/>
<gene>
    <name evidence="3" type="ORF">AA0117_g825</name>
</gene>
<evidence type="ECO:0008006" key="5">
    <source>
        <dbReference type="Google" id="ProtNLM"/>
    </source>
</evidence>
<dbReference type="EMBL" id="PDXD01000001">
    <property type="protein sequence ID" value="RYN83643.1"/>
    <property type="molecule type" value="Genomic_DNA"/>
</dbReference>
<sequence length="99" mass="10784">MTLDPADQKSPSPKRIDTTPTTLLHHYRNLYISFTLTTATMPPKQMAGKGRTLNEPSFASSTISAFTSKENRSIVTAAGMFAIGVTFLHSSWAEILLPA</sequence>
<keyword evidence="2" id="KW-0472">Membrane</keyword>
<dbReference type="VEuPathDB" id="FungiDB:CC77DRAFT_1058128"/>
<protein>
    <recommendedName>
        <fullName evidence="5">TOM core complex subunit Tom6</fullName>
    </recommendedName>
</protein>
<dbReference type="Proteomes" id="UP000291422">
    <property type="component" value="Unassembled WGS sequence"/>
</dbReference>
<feature type="region of interest" description="Disordered" evidence="1">
    <location>
        <begin position="1"/>
        <end position="20"/>
    </location>
</feature>
<reference evidence="4" key="1">
    <citation type="journal article" date="2019" name="bioRxiv">
        <title>Genomics, evolutionary history and diagnostics of the Alternaria alternata species group including apple and Asian pear pathotypes.</title>
        <authorList>
            <person name="Armitage A.D."/>
            <person name="Cockerton H.M."/>
            <person name="Sreenivasaprasad S."/>
            <person name="Woodhall J.W."/>
            <person name="Lane C.R."/>
            <person name="Harrison R.J."/>
            <person name="Clarkson J.P."/>
        </authorList>
    </citation>
    <scope>NUCLEOTIDE SEQUENCE [LARGE SCALE GENOMIC DNA]</scope>
    <source>
        <strain evidence="4">FERA 1177</strain>
    </source>
</reference>
<evidence type="ECO:0000256" key="1">
    <source>
        <dbReference type="SAM" id="MobiDB-lite"/>
    </source>
</evidence>
<keyword evidence="2" id="KW-0812">Transmembrane</keyword>
<keyword evidence="2" id="KW-1133">Transmembrane helix</keyword>
<feature type="transmembrane region" description="Helical" evidence="2">
    <location>
        <begin position="74"/>
        <end position="93"/>
    </location>
</feature>
<evidence type="ECO:0000313" key="3">
    <source>
        <dbReference type="EMBL" id="RYN83643.1"/>
    </source>
</evidence>
<evidence type="ECO:0000313" key="4">
    <source>
        <dbReference type="Proteomes" id="UP000291422"/>
    </source>
</evidence>
<organism evidence="3 4">
    <name type="scientific">Alternaria alternata</name>
    <name type="common">Alternaria rot fungus</name>
    <name type="synonym">Torula alternata</name>
    <dbReference type="NCBI Taxonomy" id="5599"/>
    <lineage>
        <taxon>Eukaryota</taxon>
        <taxon>Fungi</taxon>
        <taxon>Dikarya</taxon>
        <taxon>Ascomycota</taxon>
        <taxon>Pezizomycotina</taxon>
        <taxon>Dothideomycetes</taxon>
        <taxon>Pleosporomycetidae</taxon>
        <taxon>Pleosporales</taxon>
        <taxon>Pleosporineae</taxon>
        <taxon>Pleosporaceae</taxon>
        <taxon>Alternaria</taxon>
        <taxon>Alternaria sect. Alternaria</taxon>
        <taxon>Alternaria alternata complex</taxon>
    </lineage>
</organism>
<dbReference type="AlphaFoldDB" id="A0A4Q4NUU9"/>
<name>A0A4Q4NUU9_ALTAL</name>
<evidence type="ECO:0000256" key="2">
    <source>
        <dbReference type="SAM" id="Phobius"/>
    </source>
</evidence>
<accession>A0A4Q4NUU9</accession>
<comment type="caution">
    <text evidence="3">The sequence shown here is derived from an EMBL/GenBank/DDBJ whole genome shotgun (WGS) entry which is preliminary data.</text>
</comment>